<evidence type="ECO:0000313" key="2">
    <source>
        <dbReference type="Proteomes" id="UP001156484"/>
    </source>
</evidence>
<organism evidence="1 2">
    <name type="scientific">Rhodococcus sacchari</name>
    <dbReference type="NCBI Taxonomy" id="2962047"/>
    <lineage>
        <taxon>Bacteria</taxon>
        <taxon>Bacillati</taxon>
        <taxon>Actinomycetota</taxon>
        <taxon>Actinomycetes</taxon>
        <taxon>Mycobacteriales</taxon>
        <taxon>Nocardiaceae</taxon>
        <taxon>Rhodococcus</taxon>
    </lineage>
</organism>
<dbReference type="Proteomes" id="UP001156484">
    <property type="component" value="Chromosome"/>
</dbReference>
<gene>
    <name evidence="1" type="ORF">OED52_05865</name>
</gene>
<accession>A0ACD4DJ34</accession>
<evidence type="ECO:0000313" key="1">
    <source>
        <dbReference type="EMBL" id="UYP20069.1"/>
    </source>
</evidence>
<keyword evidence="2" id="KW-1185">Reference proteome</keyword>
<name>A0ACD4DJ34_9NOCA</name>
<sequence>MRWKVALTVPVIVAAGLAATASSTPPVVVDTVAQAEEVSAPGGVGLIPGEPREAEPPRSTEGEPETDPLAQLPPEAIEAAGGMAVLGDGPLAIPELVFYAYRAAEMQLNIDEPECGLPWHLLAAIGRLGSRHADGGRTNVVGTLTTPSVTPDGRIGPMRLSPAVWERFAKDGNADGATDPQNVFDSTLAAGAWMCAEGGRLREPEGEARAVALFDPSPQYLANVRAWSAAYAKAAEVAPADLAPLPARPIPVDVAASAPVVAQSTGTSPAEQPEATPPAEQPPAPQSEDAQPEDAQGTGAEPAPAAPPQPAAPALPELPELPCLVPTFCE</sequence>
<dbReference type="EMBL" id="CP107551">
    <property type="protein sequence ID" value="UYP20069.1"/>
    <property type="molecule type" value="Genomic_DNA"/>
</dbReference>
<reference evidence="1" key="1">
    <citation type="submission" date="2022-10" db="EMBL/GenBank/DDBJ databases">
        <title>Rhodococcus ferula Z13 complete genome.</title>
        <authorList>
            <person name="Long X."/>
            <person name="Zang M."/>
        </authorList>
    </citation>
    <scope>NUCLEOTIDE SEQUENCE</scope>
    <source>
        <strain evidence="1">Z13</strain>
    </source>
</reference>
<proteinExistence type="predicted"/>
<protein>
    <submittedName>
        <fullName evidence="1">Uncharacterized protein</fullName>
    </submittedName>
</protein>